<evidence type="ECO:0000256" key="1">
    <source>
        <dbReference type="SAM" id="MobiDB-lite"/>
    </source>
</evidence>
<protein>
    <submittedName>
        <fullName evidence="3">PID domain-containing protein</fullName>
    </submittedName>
</protein>
<feature type="region of interest" description="Disordered" evidence="1">
    <location>
        <begin position="140"/>
        <end position="160"/>
    </location>
</feature>
<name>A0A0K0F275_STRVS</name>
<evidence type="ECO:0000313" key="3">
    <source>
        <dbReference type="WBParaSite" id="SVE_0290200.1"/>
    </source>
</evidence>
<proteinExistence type="predicted"/>
<reference evidence="3" key="2">
    <citation type="submission" date="2015-08" db="UniProtKB">
        <authorList>
            <consortium name="WormBaseParasite"/>
        </authorList>
    </citation>
    <scope>IDENTIFICATION</scope>
</reference>
<accession>A0A0K0F275</accession>
<organism evidence="2 3">
    <name type="scientific">Strongyloides venezuelensis</name>
    <name type="common">Threadworm</name>
    <dbReference type="NCBI Taxonomy" id="75913"/>
    <lineage>
        <taxon>Eukaryota</taxon>
        <taxon>Metazoa</taxon>
        <taxon>Ecdysozoa</taxon>
        <taxon>Nematoda</taxon>
        <taxon>Chromadorea</taxon>
        <taxon>Rhabditida</taxon>
        <taxon>Tylenchina</taxon>
        <taxon>Panagrolaimomorpha</taxon>
        <taxon>Strongyloidoidea</taxon>
        <taxon>Strongyloididae</taxon>
        <taxon>Strongyloides</taxon>
    </lineage>
</organism>
<dbReference type="AlphaFoldDB" id="A0A0K0F275"/>
<feature type="compositionally biased region" description="Basic and acidic residues" evidence="1">
    <location>
        <begin position="91"/>
        <end position="103"/>
    </location>
</feature>
<keyword evidence="2" id="KW-1185">Reference proteome</keyword>
<reference evidence="2" key="1">
    <citation type="submission" date="2014-07" db="EMBL/GenBank/DDBJ databases">
        <authorList>
            <person name="Martin A.A"/>
            <person name="De Silva N."/>
        </authorList>
    </citation>
    <scope>NUCLEOTIDE SEQUENCE</scope>
</reference>
<sequence length="160" mass="17820">MSDLEMLYHADKSGVYILTTDVSERYISACLSQIEEGKEQLEYLNGKSKYAADDLSRNTGQALNSSLGTINFSECSIIEYKTAVGRQRDCSKKNKENVTKENSTHNWNEVNPMPSNLTMNDEMIATSPSALLPTTIPTTNLMPKSSHTHDPMNDPLPPFN</sequence>
<dbReference type="WBParaSite" id="SVE_0290200.1">
    <property type="protein sequence ID" value="SVE_0290200.1"/>
    <property type="gene ID" value="SVE_0290200"/>
</dbReference>
<evidence type="ECO:0000313" key="2">
    <source>
        <dbReference type="Proteomes" id="UP000035680"/>
    </source>
</evidence>
<feature type="region of interest" description="Disordered" evidence="1">
    <location>
        <begin position="91"/>
        <end position="112"/>
    </location>
</feature>
<dbReference type="Proteomes" id="UP000035680">
    <property type="component" value="Unassembled WGS sequence"/>
</dbReference>